<evidence type="ECO:0000313" key="1">
    <source>
        <dbReference type="EMBL" id="GFO08787.1"/>
    </source>
</evidence>
<dbReference type="PANTHER" id="PTHR10773">
    <property type="entry name" value="DNA-DIRECTED RNA POLYMERASES I, II, AND III SUBUNIT RPABC2"/>
    <property type="match status" value="1"/>
</dbReference>
<dbReference type="EMBL" id="BLXT01004001">
    <property type="protein sequence ID" value="GFO08787.1"/>
    <property type="molecule type" value="Genomic_DNA"/>
</dbReference>
<comment type="caution">
    <text evidence="1">The sequence shown here is derived from an EMBL/GenBank/DDBJ whole genome shotgun (WGS) entry which is preliminary data.</text>
</comment>
<name>A0AAV4APE8_9GAST</name>
<accession>A0AAV4APE8</accession>
<evidence type="ECO:0000313" key="2">
    <source>
        <dbReference type="Proteomes" id="UP000735302"/>
    </source>
</evidence>
<proteinExistence type="predicted"/>
<gene>
    <name evidence="1" type="ORF">PoB_003529200</name>
</gene>
<dbReference type="Proteomes" id="UP000735302">
    <property type="component" value="Unassembled WGS sequence"/>
</dbReference>
<sequence>MSTSGVSIHTGDVFVRTGDVSTPNGDVFVRTGDVSTPTGDVFVRTGDVSTPTGDVFVRTGDVHTPTGDVLVRNGDVSTTGGDIFASNDDASIPNGDVSISTGDVIMSTNDISTPAEIGYSVPINVDISMPLDVDATESESGGVSVDVPTDCPTEAAIAGRSKKRKADESKWFKVVNKNKREKGEVYMGRKYETGSRKFKIVEKPGKELGERCYCKSVGLKCGDVPDEKRDEIFKEVWSMSWSQREILVKSLVHRNNVGQHRVQQSESSRQNTLKYHLNVGIGLVPVCKKMFINTTGITKTFIRRHVLDEGDISNKTIPPNQPSIKRETIKEFLASLPLMPSHYCRKSSSKKYFDRSFDSKMVYKVYLDWCRERENAECASRQVFNDVLDAENYAIFRPRKDLCDTCESYEAGNIDEATYLTHRLRKEQAQNSKSEDKLLATGSNGKI</sequence>
<protein>
    <submittedName>
        <fullName evidence="1">Uncharacterized protein</fullName>
    </submittedName>
</protein>
<keyword evidence="2" id="KW-1185">Reference proteome</keyword>
<dbReference type="AlphaFoldDB" id="A0AAV4APE8"/>
<dbReference type="PANTHER" id="PTHR10773:SF19">
    <property type="match status" value="1"/>
</dbReference>
<reference evidence="1 2" key="1">
    <citation type="journal article" date="2021" name="Elife">
        <title>Chloroplast acquisition without the gene transfer in kleptoplastic sea slugs, Plakobranchus ocellatus.</title>
        <authorList>
            <person name="Maeda T."/>
            <person name="Takahashi S."/>
            <person name="Yoshida T."/>
            <person name="Shimamura S."/>
            <person name="Takaki Y."/>
            <person name="Nagai Y."/>
            <person name="Toyoda A."/>
            <person name="Suzuki Y."/>
            <person name="Arimoto A."/>
            <person name="Ishii H."/>
            <person name="Satoh N."/>
            <person name="Nishiyama T."/>
            <person name="Hasebe M."/>
            <person name="Maruyama T."/>
            <person name="Minagawa J."/>
            <person name="Obokata J."/>
            <person name="Shigenobu S."/>
        </authorList>
    </citation>
    <scope>NUCLEOTIDE SEQUENCE [LARGE SCALE GENOMIC DNA]</scope>
</reference>
<organism evidence="1 2">
    <name type="scientific">Plakobranchus ocellatus</name>
    <dbReference type="NCBI Taxonomy" id="259542"/>
    <lineage>
        <taxon>Eukaryota</taxon>
        <taxon>Metazoa</taxon>
        <taxon>Spiralia</taxon>
        <taxon>Lophotrochozoa</taxon>
        <taxon>Mollusca</taxon>
        <taxon>Gastropoda</taxon>
        <taxon>Heterobranchia</taxon>
        <taxon>Euthyneura</taxon>
        <taxon>Panpulmonata</taxon>
        <taxon>Sacoglossa</taxon>
        <taxon>Placobranchoidea</taxon>
        <taxon>Plakobranchidae</taxon>
        <taxon>Plakobranchus</taxon>
    </lineage>
</organism>